<protein>
    <submittedName>
        <fullName evidence="1">Terminase</fullName>
    </submittedName>
</protein>
<organism evidence="1 2">
    <name type="scientific">Pseudomonas nitroreducens</name>
    <dbReference type="NCBI Taxonomy" id="46680"/>
    <lineage>
        <taxon>Bacteria</taxon>
        <taxon>Pseudomonadati</taxon>
        <taxon>Pseudomonadota</taxon>
        <taxon>Gammaproteobacteria</taxon>
        <taxon>Pseudomonadales</taxon>
        <taxon>Pseudomonadaceae</taxon>
        <taxon>Pseudomonas</taxon>
    </lineage>
</organism>
<dbReference type="Proteomes" id="UP000307510">
    <property type="component" value="Unassembled WGS sequence"/>
</dbReference>
<dbReference type="RefSeq" id="WP_138217165.1">
    <property type="nucleotide sequence ID" value="NZ_VASG01000014.1"/>
</dbReference>
<proteinExistence type="predicted"/>
<reference evidence="2" key="2">
    <citation type="submission" date="2019-06" db="EMBL/GenBank/DDBJ databases">
        <title>AzeR, a transcriptional regulator that responds to azelaic acid in Pseudomonas nitroreducens.</title>
        <authorList>
            <person name="Bez C."/>
            <person name="Javvadi S.G."/>
            <person name="Bertani I."/>
            <person name="Devescovi G."/>
            <person name="Studholme D.J."/>
            <person name="Geller A."/>
            <person name="Levy A."/>
            <person name="Venturi V."/>
        </authorList>
    </citation>
    <scope>NUCLEOTIDE SEQUENCE [LARGE SCALE GENOMIC DNA]</scope>
    <source>
        <strain evidence="2">DSM 9128</strain>
    </source>
</reference>
<evidence type="ECO:0000313" key="2">
    <source>
        <dbReference type="Proteomes" id="UP000307510"/>
    </source>
</evidence>
<dbReference type="EMBL" id="VASG01000014">
    <property type="protein sequence ID" value="TLP68226.1"/>
    <property type="molecule type" value="Genomic_DNA"/>
</dbReference>
<gene>
    <name evidence="1" type="ORF">FEA48_30705</name>
</gene>
<name>A0A5R8ZQ87_PSENT</name>
<dbReference type="AlphaFoldDB" id="A0A5R8ZQ87"/>
<dbReference type="Gene3D" id="3.40.50.300">
    <property type="entry name" value="P-loop containing nucleotide triphosphate hydrolases"/>
    <property type="match status" value="1"/>
</dbReference>
<reference evidence="1 2" key="1">
    <citation type="submission" date="2019-05" db="EMBL/GenBank/DDBJ databases">
        <authorList>
            <person name="Moore K."/>
            <person name="O'Neill P."/>
            <person name="Farbos A."/>
            <person name="Studholme D.J."/>
        </authorList>
    </citation>
    <scope>NUCLEOTIDE SEQUENCE [LARGE SCALE GENOMIC DNA]</scope>
    <source>
        <strain evidence="1 2">DSM 9128</strain>
    </source>
</reference>
<sequence>MAAKVTHDQPLLPLPKDAEELARCLADPEWRVFSGCLYKIMIKGDDRIGADGSIEDGDSFVLPFKPNRAQRRFISRLWHRNLILKARQLGFTTLICILWLDHALFNADQRCGIIAQDLDAAGAIFRDKVQFAYRNLPDEIRERFPLARDSQTELLFAHNNSSIRVATSMRSGTIHRLHVSEFGKICAKYPDKAQEVVTGSIPAVPTNGVLVIESTAEGREGEFFEMVETAEKNHASKKVLTAKDYRFHFYAWWQEPKYRLDSRTVPISRQEHEYFDTVEAKVLADMGQVIKIDPDQRAWYIATKRADFKGKEERMWQEYPSFPAEAFQVSTEGNYYARDMIELRKRNGVTRVPRLDLPVNTFWDIGRSDGTAIWFHQELRGEDRFIDYYEAHNEDLRHYVKELRDRGYVFGTHYLPHDAEHRRLGDYNRNTQEMLQDLLPGEKFVIVPRITELITGIYQTRKHLKGAYFDEAACSKGIQRIEGYRKKFNRAESRFINEPDKSNGCSEGADALRQWGQAKELGMLASATQTDHYEEADAPDWRL</sequence>
<accession>A0A5R8ZQ87</accession>
<evidence type="ECO:0000313" key="1">
    <source>
        <dbReference type="EMBL" id="TLP68226.1"/>
    </source>
</evidence>
<comment type="caution">
    <text evidence="1">The sequence shown here is derived from an EMBL/GenBank/DDBJ whole genome shotgun (WGS) entry which is preliminary data.</text>
</comment>
<dbReference type="InterPro" id="IPR027417">
    <property type="entry name" value="P-loop_NTPase"/>
</dbReference>